<dbReference type="Proteomes" id="UP000006727">
    <property type="component" value="Chromosome 10"/>
</dbReference>
<feature type="region of interest" description="Disordered" evidence="1">
    <location>
        <begin position="13"/>
        <end position="38"/>
    </location>
</feature>
<dbReference type="Gramene" id="Pp3c10_25880V3.1">
    <property type="protein sequence ID" value="Pp3c10_25880V3.1"/>
    <property type="gene ID" value="Pp3c10_25880"/>
</dbReference>
<dbReference type="EMBL" id="ABEU02000010">
    <property type="protein sequence ID" value="PNR47261.1"/>
    <property type="molecule type" value="Genomic_DNA"/>
</dbReference>
<dbReference type="Gramene" id="Pp3c10_25880V3.2">
    <property type="protein sequence ID" value="Pp3c10_25880V3.2"/>
    <property type="gene ID" value="Pp3c10_25880"/>
</dbReference>
<evidence type="ECO:0000313" key="3">
    <source>
        <dbReference type="EnsemblPlants" id="Pp3c10_25880V3.1"/>
    </source>
</evidence>
<proteinExistence type="predicted"/>
<name>A0A2K1K0F0_PHYPA</name>
<feature type="compositionally biased region" description="Polar residues" evidence="1">
    <location>
        <begin position="16"/>
        <end position="32"/>
    </location>
</feature>
<reference evidence="2 4" key="2">
    <citation type="journal article" date="2018" name="Plant J.">
        <title>The Physcomitrella patens chromosome-scale assembly reveals moss genome structure and evolution.</title>
        <authorList>
            <person name="Lang D."/>
            <person name="Ullrich K.K."/>
            <person name="Murat F."/>
            <person name="Fuchs J."/>
            <person name="Jenkins J."/>
            <person name="Haas F.B."/>
            <person name="Piednoel M."/>
            <person name="Gundlach H."/>
            <person name="Van Bel M."/>
            <person name="Meyberg R."/>
            <person name="Vives C."/>
            <person name="Morata J."/>
            <person name="Symeonidi A."/>
            <person name="Hiss M."/>
            <person name="Muchero W."/>
            <person name="Kamisugi Y."/>
            <person name="Saleh O."/>
            <person name="Blanc G."/>
            <person name="Decker E.L."/>
            <person name="van Gessel N."/>
            <person name="Grimwood J."/>
            <person name="Hayes R.D."/>
            <person name="Graham S.W."/>
            <person name="Gunter L.E."/>
            <person name="McDaniel S.F."/>
            <person name="Hoernstein S.N.W."/>
            <person name="Larsson A."/>
            <person name="Li F.W."/>
            <person name="Perroud P.F."/>
            <person name="Phillips J."/>
            <person name="Ranjan P."/>
            <person name="Rokshar D.S."/>
            <person name="Rothfels C.J."/>
            <person name="Schneider L."/>
            <person name="Shu S."/>
            <person name="Stevenson D.W."/>
            <person name="Thummler F."/>
            <person name="Tillich M."/>
            <person name="Villarreal Aguilar J.C."/>
            <person name="Widiez T."/>
            <person name="Wong G.K."/>
            <person name="Wymore A."/>
            <person name="Zhang Y."/>
            <person name="Zimmer A.D."/>
            <person name="Quatrano R.S."/>
            <person name="Mayer K.F.X."/>
            <person name="Goodstein D."/>
            <person name="Casacuberta J.M."/>
            <person name="Vandepoele K."/>
            <person name="Reski R."/>
            <person name="Cuming A.C."/>
            <person name="Tuskan G.A."/>
            <person name="Maumus F."/>
            <person name="Salse J."/>
            <person name="Schmutz J."/>
            <person name="Rensing S.A."/>
        </authorList>
    </citation>
    <scope>NUCLEOTIDE SEQUENCE [LARGE SCALE GENOMIC DNA]</scope>
    <source>
        <strain evidence="3 4">cv. Gransden 2004</strain>
    </source>
</reference>
<dbReference type="InParanoid" id="A0A2K1K0F0"/>
<evidence type="ECO:0000313" key="4">
    <source>
        <dbReference type="Proteomes" id="UP000006727"/>
    </source>
</evidence>
<reference evidence="2 4" key="1">
    <citation type="journal article" date="2008" name="Science">
        <title>The Physcomitrella genome reveals evolutionary insights into the conquest of land by plants.</title>
        <authorList>
            <person name="Rensing S."/>
            <person name="Lang D."/>
            <person name="Zimmer A."/>
            <person name="Terry A."/>
            <person name="Salamov A."/>
            <person name="Shapiro H."/>
            <person name="Nishiyama T."/>
            <person name="Perroud P.-F."/>
            <person name="Lindquist E."/>
            <person name="Kamisugi Y."/>
            <person name="Tanahashi T."/>
            <person name="Sakakibara K."/>
            <person name="Fujita T."/>
            <person name="Oishi K."/>
            <person name="Shin-I T."/>
            <person name="Kuroki Y."/>
            <person name="Toyoda A."/>
            <person name="Suzuki Y."/>
            <person name="Hashimoto A."/>
            <person name="Yamaguchi K."/>
            <person name="Sugano A."/>
            <person name="Kohara Y."/>
            <person name="Fujiyama A."/>
            <person name="Anterola A."/>
            <person name="Aoki S."/>
            <person name="Ashton N."/>
            <person name="Barbazuk W.B."/>
            <person name="Barker E."/>
            <person name="Bennetzen J."/>
            <person name="Bezanilla M."/>
            <person name="Blankenship R."/>
            <person name="Cho S.H."/>
            <person name="Dutcher S."/>
            <person name="Estelle M."/>
            <person name="Fawcett J.A."/>
            <person name="Gundlach H."/>
            <person name="Hanada K."/>
            <person name="Heyl A."/>
            <person name="Hicks K.A."/>
            <person name="Hugh J."/>
            <person name="Lohr M."/>
            <person name="Mayer K."/>
            <person name="Melkozernov A."/>
            <person name="Murata T."/>
            <person name="Nelson D."/>
            <person name="Pils B."/>
            <person name="Prigge M."/>
            <person name="Reiss B."/>
            <person name="Renner T."/>
            <person name="Rombauts S."/>
            <person name="Rushton P."/>
            <person name="Sanderfoot A."/>
            <person name="Schween G."/>
            <person name="Shiu S.-H."/>
            <person name="Stueber K."/>
            <person name="Theodoulou F.L."/>
            <person name="Tu H."/>
            <person name="Van de Peer Y."/>
            <person name="Verrier P.J."/>
            <person name="Waters E."/>
            <person name="Wood A."/>
            <person name="Yang L."/>
            <person name="Cove D."/>
            <person name="Cuming A."/>
            <person name="Hasebe M."/>
            <person name="Lucas S."/>
            <person name="Mishler D.B."/>
            <person name="Reski R."/>
            <person name="Grigoriev I."/>
            <person name="Quatrano R.S."/>
            <person name="Boore J.L."/>
        </authorList>
    </citation>
    <scope>NUCLEOTIDE SEQUENCE [LARGE SCALE GENOMIC DNA]</scope>
    <source>
        <strain evidence="3 4">cv. Gransden 2004</strain>
    </source>
</reference>
<dbReference type="AlphaFoldDB" id="A0A2K1K0F0"/>
<dbReference type="EnsemblPlants" id="Pp3c10_25880V3.1">
    <property type="protein sequence ID" value="Pp3c10_25880V3.1"/>
    <property type="gene ID" value="Pp3c10_25880"/>
</dbReference>
<evidence type="ECO:0000313" key="2">
    <source>
        <dbReference type="EMBL" id="PNR47261.1"/>
    </source>
</evidence>
<dbReference type="PaxDb" id="3218-PP1S330_6V6.1"/>
<dbReference type="EnsemblPlants" id="Pp3c10_25880V3.2">
    <property type="protein sequence ID" value="Pp3c10_25880V3.2"/>
    <property type="gene ID" value="Pp3c10_25880"/>
</dbReference>
<reference evidence="3" key="3">
    <citation type="submission" date="2020-12" db="UniProtKB">
        <authorList>
            <consortium name="EnsemblPlants"/>
        </authorList>
    </citation>
    <scope>IDENTIFICATION</scope>
</reference>
<accession>A0A2K1K0F0</accession>
<sequence length="111" mass="12360">MIIRRCPPIVPRASIASPSGVQRPTLPRNAQTPKDPVEILGTSTEGKEAFWAFTGCRSCWCVLRVPNKDSPLQSRELGYNTKRQPLVPETFSVLHFLIETLLGNLELQCKG</sequence>
<keyword evidence="4" id="KW-1185">Reference proteome</keyword>
<protein>
    <submittedName>
        <fullName evidence="2 3">Uncharacterized protein</fullName>
    </submittedName>
</protein>
<evidence type="ECO:0000256" key="1">
    <source>
        <dbReference type="SAM" id="MobiDB-lite"/>
    </source>
</evidence>
<gene>
    <name evidence="2" type="ORF">PHYPA_014382</name>
</gene>
<organism evidence="2">
    <name type="scientific">Physcomitrium patens</name>
    <name type="common">Spreading-leaved earth moss</name>
    <name type="synonym">Physcomitrella patens</name>
    <dbReference type="NCBI Taxonomy" id="3218"/>
    <lineage>
        <taxon>Eukaryota</taxon>
        <taxon>Viridiplantae</taxon>
        <taxon>Streptophyta</taxon>
        <taxon>Embryophyta</taxon>
        <taxon>Bryophyta</taxon>
        <taxon>Bryophytina</taxon>
        <taxon>Bryopsida</taxon>
        <taxon>Funariidae</taxon>
        <taxon>Funariales</taxon>
        <taxon>Funariaceae</taxon>
        <taxon>Physcomitrium</taxon>
    </lineage>
</organism>